<feature type="region of interest" description="Disordered" evidence="1">
    <location>
        <begin position="67"/>
        <end position="136"/>
    </location>
</feature>
<feature type="region of interest" description="Disordered" evidence="1">
    <location>
        <begin position="203"/>
        <end position="235"/>
    </location>
</feature>
<dbReference type="EMBL" id="JACEIK010000907">
    <property type="protein sequence ID" value="MCD7463713.1"/>
    <property type="molecule type" value="Genomic_DNA"/>
</dbReference>
<sequence>MKSIEEERWAVMKSIKEESWMVIKSTKEESWLVMKSIGEEDSSGLWVAMKLSENHVFLFAMKKASGNHQKHTNKGKKHDSQIASLPPISHPSPPWSTSLPPNFPPQSTSLPPSFPPQSTSLPSSFPPQLISLPPTFPPQSTSLSPTFFTIPPSEPIQNYSMPSHGTHTSLSYNSMPSPSCHISQHGSSSSLLLSSIAAASPASSPPSISKSNIGDSSTPTSSSISTTAPASSRAQNVGGTLQYDIYHRLILTPDEDGASTSQCSGVIEPMRRQIDELKQRCETFDANLAKIQKLMKMHIPVSKEKEETESEEE</sequence>
<proteinExistence type="predicted"/>
<accession>A0ABS8SYB1</accession>
<name>A0ABS8SYB1_DATST</name>
<keyword evidence="3" id="KW-1185">Reference proteome</keyword>
<feature type="region of interest" description="Disordered" evidence="1">
    <location>
        <begin position="154"/>
        <end position="184"/>
    </location>
</feature>
<dbReference type="Proteomes" id="UP000823775">
    <property type="component" value="Unassembled WGS sequence"/>
</dbReference>
<evidence type="ECO:0000313" key="2">
    <source>
        <dbReference type="EMBL" id="MCD7463713.1"/>
    </source>
</evidence>
<comment type="caution">
    <text evidence="2">The sequence shown here is derived from an EMBL/GenBank/DDBJ whole genome shotgun (WGS) entry which is preliminary data.</text>
</comment>
<feature type="compositionally biased region" description="Polar residues" evidence="1">
    <location>
        <begin position="95"/>
        <end position="123"/>
    </location>
</feature>
<feature type="compositionally biased region" description="Low complexity" evidence="1">
    <location>
        <begin position="203"/>
        <end position="232"/>
    </location>
</feature>
<gene>
    <name evidence="2" type="ORF">HAX54_051209</name>
</gene>
<feature type="compositionally biased region" description="Basic residues" evidence="1">
    <location>
        <begin position="68"/>
        <end position="77"/>
    </location>
</feature>
<evidence type="ECO:0000313" key="3">
    <source>
        <dbReference type="Proteomes" id="UP000823775"/>
    </source>
</evidence>
<protein>
    <submittedName>
        <fullName evidence="2">Uncharacterized protein</fullName>
    </submittedName>
</protein>
<organism evidence="2 3">
    <name type="scientific">Datura stramonium</name>
    <name type="common">Jimsonweed</name>
    <name type="synonym">Common thornapple</name>
    <dbReference type="NCBI Taxonomy" id="4076"/>
    <lineage>
        <taxon>Eukaryota</taxon>
        <taxon>Viridiplantae</taxon>
        <taxon>Streptophyta</taxon>
        <taxon>Embryophyta</taxon>
        <taxon>Tracheophyta</taxon>
        <taxon>Spermatophyta</taxon>
        <taxon>Magnoliopsida</taxon>
        <taxon>eudicotyledons</taxon>
        <taxon>Gunneridae</taxon>
        <taxon>Pentapetalae</taxon>
        <taxon>asterids</taxon>
        <taxon>lamiids</taxon>
        <taxon>Solanales</taxon>
        <taxon>Solanaceae</taxon>
        <taxon>Solanoideae</taxon>
        <taxon>Datureae</taxon>
        <taxon>Datura</taxon>
    </lineage>
</organism>
<feature type="compositionally biased region" description="Polar residues" evidence="1">
    <location>
        <begin position="155"/>
        <end position="176"/>
    </location>
</feature>
<evidence type="ECO:0000256" key="1">
    <source>
        <dbReference type="SAM" id="MobiDB-lite"/>
    </source>
</evidence>
<reference evidence="2 3" key="1">
    <citation type="journal article" date="2021" name="BMC Genomics">
        <title>Datura genome reveals duplications of psychoactive alkaloid biosynthetic genes and high mutation rate following tissue culture.</title>
        <authorList>
            <person name="Rajewski A."/>
            <person name="Carter-House D."/>
            <person name="Stajich J."/>
            <person name="Litt A."/>
        </authorList>
    </citation>
    <scope>NUCLEOTIDE SEQUENCE [LARGE SCALE GENOMIC DNA]</scope>
    <source>
        <strain evidence="2">AR-01</strain>
    </source>
</reference>